<keyword evidence="1" id="KW-0732">Signal</keyword>
<organism evidence="2 3">
    <name type="scientific">Chlorella ohadii</name>
    <dbReference type="NCBI Taxonomy" id="2649997"/>
    <lineage>
        <taxon>Eukaryota</taxon>
        <taxon>Viridiplantae</taxon>
        <taxon>Chlorophyta</taxon>
        <taxon>core chlorophytes</taxon>
        <taxon>Trebouxiophyceae</taxon>
        <taxon>Chlorellales</taxon>
        <taxon>Chlorellaceae</taxon>
        <taxon>Chlorella clade</taxon>
        <taxon>Chlorella</taxon>
    </lineage>
</organism>
<gene>
    <name evidence="2" type="ORF">COHA_007940</name>
</gene>
<dbReference type="EMBL" id="JADXDR010000131">
    <property type="protein sequence ID" value="KAI7838251.1"/>
    <property type="molecule type" value="Genomic_DNA"/>
</dbReference>
<dbReference type="AlphaFoldDB" id="A0AAD5GZB7"/>
<evidence type="ECO:0000256" key="1">
    <source>
        <dbReference type="SAM" id="SignalP"/>
    </source>
</evidence>
<dbReference type="Proteomes" id="UP001205105">
    <property type="component" value="Unassembled WGS sequence"/>
</dbReference>
<keyword evidence="3" id="KW-1185">Reference proteome</keyword>
<sequence>MRYSLRALCGGCIVLLAIEGMAQPAPAPGPADGPDCPFTVRVAGELIPVASAPASERYIVSCHSQDARRQLVALVPSLEYLTDSMPLLVGTLTREELQALCTNPVAVAAIKYIERDEKVTIAGGKVSI</sequence>
<protein>
    <submittedName>
        <fullName evidence="2">Uncharacterized protein</fullName>
    </submittedName>
</protein>
<evidence type="ECO:0000313" key="2">
    <source>
        <dbReference type="EMBL" id="KAI7838251.1"/>
    </source>
</evidence>
<reference evidence="2" key="1">
    <citation type="submission" date="2020-11" db="EMBL/GenBank/DDBJ databases">
        <title>Chlorella ohadii genome sequencing and assembly.</title>
        <authorList>
            <person name="Murik O."/>
            <person name="Treves H."/>
            <person name="Kedem I."/>
            <person name="Shotland Y."/>
            <person name="Kaplan A."/>
        </authorList>
    </citation>
    <scope>NUCLEOTIDE SEQUENCE</scope>
    <source>
        <strain evidence="2">1</strain>
    </source>
</reference>
<feature type="chain" id="PRO_5042240670" evidence="1">
    <location>
        <begin position="25"/>
        <end position="128"/>
    </location>
</feature>
<name>A0AAD5GZB7_9CHLO</name>
<feature type="signal peptide" evidence="1">
    <location>
        <begin position="1"/>
        <end position="24"/>
    </location>
</feature>
<evidence type="ECO:0000313" key="3">
    <source>
        <dbReference type="Proteomes" id="UP001205105"/>
    </source>
</evidence>
<comment type="caution">
    <text evidence="2">The sequence shown here is derived from an EMBL/GenBank/DDBJ whole genome shotgun (WGS) entry which is preliminary data.</text>
</comment>
<accession>A0AAD5GZB7</accession>
<proteinExistence type="predicted"/>